<organism evidence="1 2">
    <name type="scientific">Linum trigynum</name>
    <dbReference type="NCBI Taxonomy" id="586398"/>
    <lineage>
        <taxon>Eukaryota</taxon>
        <taxon>Viridiplantae</taxon>
        <taxon>Streptophyta</taxon>
        <taxon>Embryophyta</taxon>
        <taxon>Tracheophyta</taxon>
        <taxon>Spermatophyta</taxon>
        <taxon>Magnoliopsida</taxon>
        <taxon>eudicotyledons</taxon>
        <taxon>Gunneridae</taxon>
        <taxon>Pentapetalae</taxon>
        <taxon>rosids</taxon>
        <taxon>fabids</taxon>
        <taxon>Malpighiales</taxon>
        <taxon>Linaceae</taxon>
        <taxon>Linum</taxon>
    </lineage>
</organism>
<evidence type="ECO:0000313" key="2">
    <source>
        <dbReference type="Proteomes" id="UP001497516"/>
    </source>
</evidence>
<dbReference type="Proteomes" id="UP001497516">
    <property type="component" value="Chromosome 9"/>
</dbReference>
<dbReference type="AlphaFoldDB" id="A0AAV2GUI5"/>
<reference evidence="1 2" key="1">
    <citation type="submission" date="2024-04" db="EMBL/GenBank/DDBJ databases">
        <authorList>
            <person name="Fracassetti M."/>
        </authorList>
    </citation>
    <scope>NUCLEOTIDE SEQUENCE [LARGE SCALE GENOMIC DNA]</scope>
</reference>
<gene>
    <name evidence="1" type="ORF">LTRI10_LOCUS53610</name>
</gene>
<name>A0AAV2GUI5_9ROSI</name>
<accession>A0AAV2GUI5</accession>
<dbReference type="EMBL" id="OZ034822">
    <property type="protein sequence ID" value="CAL1414453.1"/>
    <property type="molecule type" value="Genomic_DNA"/>
</dbReference>
<protein>
    <submittedName>
        <fullName evidence="1">Uncharacterized protein</fullName>
    </submittedName>
</protein>
<keyword evidence="2" id="KW-1185">Reference proteome</keyword>
<evidence type="ECO:0000313" key="1">
    <source>
        <dbReference type="EMBL" id="CAL1414453.1"/>
    </source>
</evidence>
<proteinExistence type="predicted"/>
<sequence length="74" mass="8306">MKIRIGSHPSKDSSTVCCDYIVFLQFGMPLIKPFNKYRTKLQSKQSSNDTPLCFHRSKSLRVALFPAQAGKGIS</sequence>